<dbReference type="Pfam" id="PF14276">
    <property type="entry name" value="DUF4363"/>
    <property type="match status" value="1"/>
</dbReference>
<dbReference type="Proteomes" id="UP000632377">
    <property type="component" value="Unassembled WGS sequence"/>
</dbReference>
<evidence type="ECO:0000313" key="2">
    <source>
        <dbReference type="EMBL" id="MBL4936788.1"/>
    </source>
</evidence>
<evidence type="ECO:0000313" key="3">
    <source>
        <dbReference type="Proteomes" id="UP000632377"/>
    </source>
</evidence>
<dbReference type="InterPro" id="IPR025373">
    <property type="entry name" value="DUF4363"/>
</dbReference>
<dbReference type="EMBL" id="JAESWC010000008">
    <property type="protein sequence ID" value="MBL4936788.1"/>
    <property type="molecule type" value="Genomic_DNA"/>
</dbReference>
<comment type="caution">
    <text evidence="2">The sequence shown here is derived from an EMBL/GenBank/DDBJ whole genome shotgun (WGS) entry which is preliminary data.</text>
</comment>
<feature type="transmembrane region" description="Helical" evidence="1">
    <location>
        <begin position="6"/>
        <end position="25"/>
    </location>
</feature>
<organism evidence="2 3">
    <name type="scientific">Clostridium rhizosphaerae</name>
    <dbReference type="NCBI Taxonomy" id="2803861"/>
    <lineage>
        <taxon>Bacteria</taxon>
        <taxon>Bacillati</taxon>
        <taxon>Bacillota</taxon>
        <taxon>Clostridia</taxon>
        <taxon>Eubacteriales</taxon>
        <taxon>Clostridiaceae</taxon>
        <taxon>Clostridium</taxon>
    </lineage>
</organism>
<keyword evidence="1" id="KW-1133">Transmembrane helix</keyword>
<keyword evidence="3" id="KW-1185">Reference proteome</keyword>
<protein>
    <submittedName>
        <fullName evidence="2">DUF4363 family protein</fullName>
    </submittedName>
</protein>
<sequence>MRNIIISVTVFLAMITAIFFSIGYLNRISSNLQILNDDLEKYISEEKWDKAYKTSMDFTNQWEKHSKVIKLFVNHQEIDNIEMELWKLPQYIKEKSKDEALASVHVLKFLLKHISSLEKVNIQNIF</sequence>
<keyword evidence="1" id="KW-0472">Membrane</keyword>
<name>A0ABS1TFP3_9CLOT</name>
<dbReference type="RefSeq" id="WP_202749541.1">
    <property type="nucleotide sequence ID" value="NZ_JAESWC010000008.1"/>
</dbReference>
<keyword evidence="1" id="KW-0812">Transmembrane</keyword>
<accession>A0ABS1TFP3</accession>
<reference evidence="2 3" key="1">
    <citation type="submission" date="2021-01" db="EMBL/GenBank/DDBJ databases">
        <title>Genome public.</title>
        <authorList>
            <person name="Liu C."/>
            <person name="Sun Q."/>
        </authorList>
    </citation>
    <scope>NUCLEOTIDE SEQUENCE [LARGE SCALE GENOMIC DNA]</scope>
    <source>
        <strain evidence="2 3">YIM B02515</strain>
    </source>
</reference>
<evidence type="ECO:0000256" key="1">
    <source>
        <dbReference type="SAM" id="Phobius"/>
    </source>
</evidence>
<proteinExistence type="predicted"/>
<gene>
    <name evidence="2" type="ORF">JK636_13575</name>
</gene>